<sequence length="287" mass="32808">MPFDLLDIMMSVQFVRAITDNSYFHGRFRLHINRESKRNEVHADDRTIRNAFEHQDPLIEPMSLVMIPSLMPFFTIRLILTPQQDAPNDDFISRLSVDLLVWESQVALLYCRANGHPQESRISPKSFEITVVGALYSQAVAFGRTVNVAYTFREAFGFFVLSVHTRTYITPDQAKDLARIMEQNFFKTCPSFLNKPAGHVAIVEGLKAARKIKEQQGVKAVSATIAYRRLGDETRPIMEAKRFIERGGRLPRLDESLLLDRNQGDDEHDKDSEALEELYAKLTLFAA</sequence>
<evidence type="ECO:0000313" key="1">
    <source>
        <dbReference type="EMBL" id="KAJ9108181.1"/>
    </source>
</evidence>
<organism evidence="1 2">
    <name type="scientific">Naganishia adeliensis</name>
    <dbReference type="NCBI Taxonomy" id="92952"/>
    <lineage>
        <taxon>Eukaryota</taxon>
        <taxon>Fungi</taxon>
        <taxon>Dikarya</taxon>
        <taxon>Basidiomycota</taxon>
        <taxon>Agaricomycotina</taxon>
        <taxon>Tremellomycetes</taxon>
        <taxon>Filobasidiales</taxon>
        <taxon>Filobasidiaceae</taxon>
        <taxon>Naganishia</taxon>
    </lineage>
</organism>
<evidence type="ECO:0000313" key="2">
    <source>
        <dbReference type="Proteomes" id="UP001230649"/>
    </source>
</evidence>
<name>A0ACC2WAU3_9TREE</name>
<proteinExistence type="predicted"/>
<protein>
    <submittedName>
        <fullName evidence="1">Uncharacterized protein</fullName>
    </submittedName>
</protein>
<gene>
    <name evidence="1" type="ORF">QFC20_003543</name>
</gene>
<dbReference type="Proteomes" id="UP001230649">
    <property type="component" value="Unassembled WGS sequence"/>
</dbReference>
<keyword evidence="2" id="KW-1185">Reference proteome</keyword>
<accession>A0ACC2WAU3</accession>
<reference evidence="1" key="1">
    <citation type="submission" date="2023-04" db="EMBL/GenBank/DDBJ databases">
        <title>Draft Genome sequencing of Naganishia species isolated from polar environments using Oxford Nanopore Technology.</title>
        <authorList>
            <person name="Leo P."/>
            <person name="Venkateswaran K."/>
        </authorList>
    </citation>
    <scope>NUCLEOTIDE SEQUENCE</scope>
    <source>
        <strain evidence="1">MNA-CCFEE 5262</strain>
    </source>
</reference>
<comment type="caution">
    <text evidence="1">The sequence shown here is derived from an EMBL/GenBank/DDBJ whole genome shotgun (WGS) entry which is preliminary data.</text>
</comment>
<dbReference type="EMBL" id="JASBWS010000033">
    <property type="protein sequence ID" value="KAJ9108181.1"/>
    <property type="molecule type" value="Genomic_DNA"/>
</dbReference>